<protein>
    <submittedName>
        <fullName evidence="1">Uncharacterized protein</fullName>
    </submittedName>
</protein>
<accession>A0A345IM76</accession>
<evidence type="ECO:0000313" key="2">
    <source>
        <dbReference type="Proteomes" id="UP000253744"/>
    </source>
</evidence>
<keyword evidence="1" id="KW-0614">Plasmid</keyword>
<organism evidence="1 2">
    <name type="scientific">Deinococcus wulumuqiensis</name>
    <dbReference type="NCBI Taxonomy" id="980427"/>
    <lineage>
        <taxon>Bacteria</taxon>
        <taxon>Thermotogati</taxon>
        <taxon>Deinococcota</taxon>
        <taxon>Deinococci</taxon>
        <taxon>Deinococcales</taxon>
        <taxon>Deinococcaceae</taxon>
        <taxon>Deinococcus</taxon>
    </lineage>
</organism>
<reference evidence="1 2" key="1">
    <citation type="submission" date="2018-07" db="EMBL/GenBank/DDBJ databases">
        <title>Complete Genome and Methylome Analysis of Deinococcus wulumuqiensis NEB 479.</title>
        <authorList>
            <person name="Fomenkov A."/>
            <person name="Luyten Y."/>
            <person name="Vincze T."/>
            <person name="Anton B.P."/>
            <person name="Clark T."/>
            <person name="Roberts R.J."/>
            <person name="Morgan R.D."/>
        </authorList>
    </citation>
    <scope>NUCLEOTIDE SEQUENCE [LARGE SCALE GENOMIC DNA]</scope>
    <source>
        <strain evidence="1 2">NEB 479</strain>
        <plasmid evidence="2">Plasmid pdrdi</plasmid>
    </source>
</reference>
<evidence type="ECO:0000313" key="1">
    <source>
        <dbReference type="EMBL" id="AXH00799.1"/>
    </source>
</evidence>
<dbReference type="Proteomes" id="UP000253744">
    <property type="component" value="Plasmid pDrdI"/>
</dbReference>
<dbReference type="EMBL" id="CP031163">
    <property type="protein sequence ID" value="AXH00799.1"/>
    <property type="molecule type" value="Genomic_DNA"/>
</dbReference>
<name>A0A345IM76_9DEIO</name>
<sequence>MFELAASMAFFNPGGSLTKGRPFSTDDFGPSLLQHQGPTRTGILIRPGRQFVARFSCWHHNRLPA</sequence>
<dbReference type="KEGG" id="dwu:DVJ83_16845"/>
<dbReference type="AlphaFoldDB" id="A0A345IM76"/>
<proteinExistence type="predicted"/>
<geneLocation type="plasmid" evidence="2">
    <name>pdrdi</name>
</geneLocation>
<gene>
    <name evidence="1" type="ORF">DVJ83_16845</name>
</gene>